<dbReference type="KEGG" id="bbrx:BRETT_002532"/>
<name>A0A7D9CV52_DEKBR</name>
<protein>
    <submittedName>
        <fullName evidence="2">DEBR0S1_13982g1_1</fullName>
    </submittedName>
</protein>
<reference evidence="2 3" key="1">
    <citation type="submission" date="2019-07" db="EMBL/GenBank/DDBJ databases">
        <authorList>
            <person name="Friedrich A."/>
            <person name="Schacherer J."/>
        </authorList>
    </citation>
    <scope>NUCLEOTIDE SEQUENCE [LARGE SCALE GENOMIC DNA]</scope>
</reference>
<reference evidence="1" key="3">
    <citation type="journal article" name="BMC Genomics">
        <title>New genome assemblies reveal patterns of domestication and adaptation across Brettanomyces (Dekkera) species.</title>
        <authorList>
            <person name="Roach M.J."/>
            <person name="Borneman A.R."/>
        </authorList>
    </citation>
    <scope>NUCLEOTIDE SEQUENCE</scope>
    <source>
        <strain evidence="1">UCD 2041</strain>
    </source>
</reference>
<organism evidence="2 3">
    <name type="scientific">Dekkera bruxellensis</name>
    <name type="common">Brettanomyces custersii</name>
    <dbReference type="NCBI Taxonomy" id="5007"/>
    <lineage>
        <taxon>Eukaryota</taxon>
        <taxon>Fungi</taxon>
        <taxon>Dikarya</taxon>
        <taxon>Ascomycota</taxon>
        <taxon>Saccharomycotina</taxon>
        <taxon>Pichiomycetes</taxon>
        <taxon>Pichiales</taxon>
        <taxon>Pichiaceae</taxon>
        <taxon>Brettanomyces</taxon>
    </lineage>
</organism>
<dbReference type="GeneID" id="64574456"/>
<evidence type="ECO:0000313" key="2">
    <source>
        <dbReference type="EMBL" id="VUG16331.1"/>
    </source>
</evidence>
<evidence type="ECO:0000313" key="1">
    <source>
        <dbReference type="EMBL" id="QOU22355.1"/>
    </source>
</evidence>
<dbReference type="Proteomes" id="UP000663131">
    <property type="component" value="Chromosome 9"/>
</dbReference>
<dbReference type="RefSeq" id="XP_041138848.1">
    <property type="nucleotide sequence ID" value="XM_041281057.1"/>
</dbReference>
<keyword evidence="3" id="KW-1185">Reference proteome</keyword>
<dbReference type="EMBL" id="CP063137">
    <property type="protein sequence ID" value="QOU22355.1"/>
    <property type="molecule type" value="Genomic_DNA"/>
</dbReference>
<accession>A0A7D9CV52</accession>
<dbReference type="AlphaFoldDB" id="A0A7D9CV52"/>
<reference evidence="1" key="2">
    <citation type="submission" date="2020-10" db="EMBL/GenBank/DDBJ databases">
        <authorList>
            <person name="Palmer J.M."/>
        </authorList>
    </citation>
    <scope>NUCLEOTIDE SEQUENCE</scope>
    <source>
        <strain evidence="1">UCD 2041</strain>
    </source>
</reference>
<dbReference type="OrthoDB" id="10454128at2759"/>
<proteinExistence type="predicted"/>
<evidence type="ECO:0000313" key="3">
    <source>
        <dbReference type="Proteomes" id="UP000478008"/>
    </source>
</evidence>
<dbReference type="Proteomes" id="UP000478008">
    <property type="component" value="Unassembled WGS sequence"/>
</dbReference>
<dbReference type="EMBL" id="CABFWN010000001">
    <property type="protein sequence ID" value="VUG16331.1"/>
    <property type="molecule type" value="Genomic_DNA"/>
</dbReference>
<sequence>MSTLHAFYPSIEEYSPHAIKDVTLTKTPRNSTPFILSLPIQDSMTLVKIYEGCMKPLYTMNIVLLDKLHNRSNYSLLLVNLSKKFISCFDELNDIKKFINISRVEGATSLMSTNCFVRSILSDFDSHFGSLLQEIDSVNSRIFEHASYWGIQSIASIYSQIITKEPEGEISVPKDLPTLENFHSSVLIESESFRIYKKLNGHFDPRAIVVEDLMNFREGISKTLHKEAFSNNPTLTKSQSISTEDNLKIVNSQSFKKFNANRLQLLGLLNKKIF</sequence>
<gene>
    <name evidence="1" type="ORF">BRETT_002532</name>
    <name evidence="2" type="ORF">DEBR0S1_13982G</name>
</gene>